<proteinExistence type="predicted"/>
<dbReference type="EMBL" id="DRMH01000020">
    <property type="protein sequence ID" value="HFC97251.1"/>
    <property type="molecule type" value="Genomic_DNA"/>
</dbReference>
<sequence length="194" mass="21087">MRRRRVKGSWWGLWLGVALLLLASGVRASTLPGFYVEFVDGNDADNLVSFTAVFANADSRTYWVGIAPPDHSWISSGLAISANSSLTRSFDLSPGTYDIYVAWDTSGDSNPDTYVWTSQPGMATYAINESDPSPSLSIAWQKGIDFSQFQFSFSGDGFRVHAVPLPAAAGLLSLGLFGVGVVRRRSRRTPGKVR</sequence>
<keyword evidence="1" id="KW-1133">Transmembrane helix</keyword>
<gene>
    <name evidence="2" type="ORF">ENJ40_02170</name>
</gene>
<keyword evidence="1" id="KW-0812">Transmembrane</keyword>
<dbReference type="Proteomes" id="UP000886043">
    <property type="component" value="Unassembled WGS sequence"/>
</dbReference>
<evidence type="ECO:0000256" key="1">
    <source>
        <dbReference type="SAM" id="Phobius"/>
    </source>
</evidence>
<protein>
    <submittedName>
        <fullName evidence="2">Uncharacterized protein</fullName>
    </submittedName>
</protein>
<feature type="transmembrane region" description="Helical" evidence="1">
    <location>
        <begin position="162"/>
        <end position="182"/>
    </location>
</feature>
<reference evidence="2" key="1">
    <citation type="journal article" date="2020" name="mSystems">
        <title>Genome- and Community-Level Interaction Insights into Carbon Utilization and Element Cycling Functions of Hydrothermarchaeota in Hydrothermal Sediment.</title>
        <authorList>
            <person name="Zhou Z."/>
            <person name="Liu Y."/>
            <person name="Xu W."/>
            <person name="Pan J."/>
            <person name="Luo Z.H."/>
            <person name="Li M."/>
        </authorList>
    </citation>
    <scope>NUCLEOTIDE SEQUENCE [LARGE SCALE GENOMIC DNA]</scope>
    <source>
        <strain evidence="2">HyVt-483</strain>
    </source>
</reference>
<comment type="caution">
    <text evidence="2">The sequence shown here is derived from an EMBL/GenBank/DDBJ whole genome shotgun (WGS) entry which is preliminary data.</text>
</comment>
<organism evidence="2">
    <name type="scientific">Thermosulfurimonas dismutans</name>
    <dbReference type="NCBI Taxonomy" id="999894"/>
    <lineage>
        <taxon>Bacteria</taxon>
        <taxon>Pseudomonadati</taxon>
        <taxon>Thermodesulfobacteriota</taxon>
        <taxon>Thermodesulfobacteria</taxon>
        <taxon>Thermodesulfobacteriales</taxon>
        <taxon>Thermodesulfobacteriaceae</taxon>
        <taxon>Thermosulfurimonas</taxon>
    </lineage>
</organism>
<keyword evidence="1" id="KW-0472">Membrane</keyword>
<name>A0A7C3CJI4_9BACT</name>
<accession>A0A7C3CJI4</accession>
<dbReference type="AlphaFoldDB" id="A0A7C3CJI4"/>
<evidence type="ECO:0000313" key="2">
    <source>
        <dbReference type="EMBL" id="HFC97251.1"/>
    </source>
</evidence>